<dbReference type="InterPro" id="IPR052534">
    <property type="entry name" value="Extracell_DNA_Util/SecSys_Comp"/>
</dbReference>
<dbReference type="Proteomes" id="UP000241346">
    <property type="component" value="Unassembled WGS sequence"/>
</dbReference>
<evidence type="ECO:0000256" key="1">
    <source>
        <dbReference type="SAM" id="Phobius"/>
    </source>
</evidence>
<dbReference type="GO" id="GO:0043683">
    <property type="term" value="P:type IV pilus assembly"/>
    <property type="evidence" value="ECO:0007669"/>
    <property type="project" value="TreeGrafter"/>
</dbReference>
<dbReference type="AlphaFoldDB" id="A0A2T3NCV3"/>
<dbReference type="GO" id="GO:0043107">
    <property type="term" value="P:type IV pilus-dependent motility"/>
    <property type="evidence" value="ECO:0007669"/>
    <property type="project" value="TreeGrafter"/>
</dbReference>
<keyword evidence="1" id="KW-0812">Transmembrane</keyword>
<dbReference type="OrthoDB" id="5296173at2"/>
<evidence type="ECO:0000313" key="3">
    <source>
        <dbReference type="Proteomes" id="UP000241346"/>
    </source>
</evidence>
<name>A0A2T3NCV3_9GAMM</name>
<reference evidence="2 3" key="1">
    <citation type="submission" date="2018-03" db="EMBL/GenBank/DDBJ databases">
        <title>Whole genome sequencing of Histamine producing bacteria.</title>
        <authorList>
            <person name="Butler K."/>
        </authorList>
    </citation>
    <scope>NUCLEOTIDE SEQUENCE [LARGE SCALE GENOMIC DNA]</scope>
    <source>
        <strain evidence="2 3">DSM 19138</strain>
    </source>
</reference>
<protein>
    <submittedName>
        <fullName evidence="2">Pilus assembly protein PilS</fullName>
    </submittedName>
</protein>
<dbReference type="Pfam" id="PF05137">
    <property type="entry name" value="PilN"/>
    <property type="match status" value="1"/>
</dbReference>
<dbReference type="PANTHER" id="PTHR40278">
    <property type="entry name" value="DNA UTILIZATION PROTEIN HOFN"/>
    <property type="match status" value="1"/>
</dbReference>
<sequence length="189" mass="21180">MIAKVNLLPWREQSQKRYRQRFGLMLGGAVLTGGLLLGLSYWLFDGQIDLQKQRNNRIKQEITVLETKLSLLPEMDAQRDALLKRLSVITDIQKGRNHITRLLSVLPGLVPQGVYLEEITLTGSRVKFSGQGESNGHLATLLANAEQSEWVNDVTMHSIVRANEKQALIRFNASFVLVSEPLTGSEEGE</sequence>
<dbReference type="RefSeq" id="WP_107299021.1">
    <property type="nucleotide sequence ID" value="NZ_PYMB01000006.1"/>
</dbReference>
<evidence type="ECO:0000313" key="2">
    <source>
        <dbReference type="EMBL" id="PSW11882.1"/>
    </source>
</evidence>
<keyword evidence="1" id="KW-0472">Membrane</keyword>
<gene>
    <name evidence="2" type="ORF">C9J01_15275</name>
</gene>
<dbReference type="EMBL" id="PYMB01000006">
    <property type="protein sequence ID" value="PSW11882.1"/>
    <property type="molecule type" value="Genomic_DNA"/>
</dbReference>
<keyword evidence="1" id="KW-1133">Transmembrane helix</keyword>
<dbReference type="InterPro" id="IPR007813">
    <property type="entry name" value="PilN"/>
</dbReference>
<organism evidence="2 3">
    <name type="scientific">Photobacterium rosenbergii</name>
    <dbReference type="NCBI Taxonomy" id="294936"/>
    <lineage>
        <taxon>Bacteria</taxon>
        <taxon>Pseudomonadati</taxon>
        <taxon>Pseudomonadota</taxon>
        <taxon>Gammaproteobacteria</taxon>
        <taxon>Vibrionales</taxon>
        <taxon>Vibrionaceae</taxon>
        <taxon>Photobacterium</taxon>
    </lineage>
</organism>
<comment type="caution">
    <text evidence="2">The sequence shown here is derived from an EMBL/GenBank/DDBJ whole genome shotgun (WGS) entry which is preliminary data.</text>
</comment>
<proteinExistence type="predicted"/>
<accession>A0A2T3NCV3</accession>
<dbReference type="PANTHER" id="PTHR40278:SF2">
    <property type="entry name" value="TYPE IV PILUS INNER MEMBRANE COMPONENT PILN"/>
    <property type="match status" value="1"/>
</dbReference>
<feature type="transmembrane region" description="Helical" evidence="1">
    <location>
        <begin position="21"/>
        <end position="44"/>
    </location>
</feature>